<dbReference type="Proteomes" id="UP000446866">
    <property type="component" value="Unassembled WGS sequence"/>
</dbReference>
<dbReference type="Pfam" id="PF00005">
    <property type="entry name" value="ABC_tran"/>
    <property type="match status" value="1"/>
</dbReference>
<dbReference type="PANTHER" id="PTHR42734">
    <property type="entry name" value="METAL TRANSPORT SYSTEM ATP-BINDING PROTEIN TM_0124-RELATED"/>
    <property type="match status" value="1"/>
</dbReference>
<protein>
    <submittedName>
        <fullName evidence="6">ABC transporter ATP-binding protein</fullName>
    </submittedName>
</protein>
<dbReference type="InterPro" id="IPR003439">
    <property type="entry name" value="ABC_transporter-like_ATP-bd"/>
</dbReference>
<evidence type="ECO:0000313" key="7">
    <source>
        <dbReference type="Proteomes" id="UP000446866"/>
    </source>
</evidence>
<dbReference type="InterPro" id="IPR027417">
    <property type="entry name" value="P-loop_NTPase"/>
</dbReference>
<evidence type="ECO:0000256" key="1">
    <source>
        <dbReference type="ARBA" id="ARBA00005417"/>
    </source>
</evidence>
<dbReference type="GO" id="GO:0005524">
    <property type="term" value="F:ATP binding"/>
    <property type="evidence" value="ECO:0007669"/>
    <property type="project" value="UniProtKB-KW"/>
</dbReference>
<evidence type="ECO:0000313" key="6">
    <source>
        <dbReference type="EMBL" id="NBH62048.1"/>
    </source>
</evidence>
<keyword evidence="2" id="KW-0813">Transport</keyword>
<dbReference type="SUPFAM" id="SSF52540">
    <property type="entry name" value="P-loop containing nucleoside triphosphate hydrolases"/>
    <property type="match status" value="1"/>
</dbReference>
<dbReference type="GO" id="GO:0016887">
    <property type="term" value="F:ATP hydrolysis activity"/>
    <property type="evidence" value="ECO:0007669"/>
    <property type="project" value="InterPro"/>
</dbReference>
<gene>
    <name evidence="6" type="ORF">D0435_10335</name>
</gene>
<dbReference type="EMBL" id="QXWK01000018">
    <property type="protein sequence ID" value="NBH62048.1"/>
    <property type="molecule type" value="Genomic_DNA"/>
</dbReference>
<dbReference type="CDD" id="cd03214">
    <property type="entry name" value="ABC_Iron-Siderophores_B12_Hemin"/>
    <property type="match status" value="1"/>
</dbReference>
<evidence type="ECO:0000256" key="2">
    <source>
        <dbReference type="ARBA" id="ARBA00022448"/>
    </source>
</evidence>
<evidence type="ECO:0000256" key="3">
    <source>
        <dbReference type="ARBA" id="ARBA00022741"/>
    </source>
</evidence>
<dbReference type="InterPro" id="IPR050153">
    <property type="entry name" value="Metal_Ion_Import_ABC"/>
</dbReference>
<keyword evidence="7" id="KW-1185">Reference proteome</keyword>
<feature type="domain" description="ABC transporter" evidence="5">
    <location>
        <begin position="21"/>
        <end position="257"/>
    </location>
</feature>
<keyword evidence="3" id="KW-0547">Nucleotide-binding</keyword>
<evidence type="ECO:0000259" key="5">
    <source>
        <dbReference type="PROSITE" id="PS50893"/>
    </source>
</evidence>
<dbReference type="InterPro" id="IPR003593">
    <property type="entry name" value="AAA+_ATPase"/>
</dbReference>
<reference evidence="6 7" key="1">
    <citation type="submission" date="2018-08" db="EMBL/GenBank/DDBJ databases">
        <title>Murine metabolic-syndrome-specific gut microbial biobank.</title>
        <authorList>
            <person name="Liu C."/>
        </authorList>
    </citation>
    <scope>NUCLEOTIDE SEQUENCE [LARGE SCALE GENOMIC DNA]</scope>
    <source>
        <strain evidence="6 7">28</strain>
    </source>
</reference>
<comment type="similarity">
    <text evidence="1">Belongs to the ABC transporter superfamily.</text>
</comment>
<comment type="caution">
    <text evidence="6">The sequence shown here is derived from an EMBL/GenBank/DDBJ whole genome shotgun (WGS) entry which is preliminary data.</text>
</comment>
<dbReference type="PROSITE" id="PS50893">
    <property type="entry name" value="ABC_TRANSPORTER_2"/>
    <property type="match status" value="1"/>
</dbReference>
<sequence length="275" mass="31221">MDWRAVFSSVDDKKEGLEILLRIEDLKFSYKRETVLDGVSLQVEAGQLCALLGENGSGKSTLLKLIGGMEKQQDGQIFIEENHVWDFSAKQRAKLAAYLPQRFGVYFDTGVLDMVLMGVNPELSFGQTPSERHIRKARAALEYLHLSYLGEANYMYLSEGEKQMVMIARAMVQGAPLLLFDEPDSALDVNNRYHLMQMLRKLADEENLGALLVLHDLQLTLSYCDKVYLLKAGKICAEMKMTEVSAEEMEDNLRQVFPGVKVYSRGKELYIGYRQ</sequence>
<dbReference type="Gene3D" id="3.40.50.300">
    <property type="entry name" value="P-loop containing nucleotide triphosphate hydrolases"/>
    <property type="match status" value="1"/>
</dbReference>
<keyword evidence="4 6" id="KW-0067">ATP-binding</keyword>
<dbReference type="AlphaFoldDB" id="A0A845QPT7"/>
<proteinExistence type="inferred from homology"/>
<dbReference type="FunFam" id="3.40.50.300:FF:000134">
    <property type="entry name" value="Iron-enterobactin ABC transporter ATP-binding protein"/>
    <property type="match status" value="1"/>
</dbReference>
<organism evidence="6 7">
    <name type="scientific">Anaerotruncus colihominis</name>
    <dbReference type="NCBI Taxonomy" id="169435"/>
    <lineage>
        <taxon>Bacteria</taxon>
        <taxon>Bacillati</taxon>
        <taxon>Bacillota</taxon>
        <taxon>Clostridia</taxon>
        <taxon>Eubacteriales</taxon>
        <taxon>Oscillospiraceae</taxon>
        <taxon>Anaerotruncus</taxon>
    </lineage>
</organism>
<dbReference type="SMART" id="SM00382">
    <property type="entry name" value="AAA"/>
    <property type="match status" value="1"/>
</dbReference>
<name>A0A845QPT7_9FIRM</name>
<evidence type="ECO:0000256" key="4">
    <source>
        <dbReference type="ARBA" id="ARBA00022840"/>
    </source>
</evidence>
<accession>A0A845QPT7</accession>
<dbReference type="PANTHER" id="PTHR42734:SF6">
    <property type="entry name" value="MOLYBDATE IMPORT ATP-BINDING PROTEIN MOLC"/>
    <property type="match status" value="1"/>
</dbReference>